<keyword evidence="5 7" id="KW-0472">Membrane</keyword>
<feature type="transmembrane region" description="Helical" evidence="7">
    <location>
        <begin position="393"/>
        <end position="412"/>
    </location>
</feature>
<gene>
    <name evidence="9" type="ORF">WMO37_14280</name>
</gene>
<keyword evidence="10" id="KW-1185">Reference proteome</keyword>
<accession>A0ABV1H8X6</accession>
<feature type="transmembrane region" description="Helical" evidence="7">
    <location>
        <begin position="831"/>
        <end position="857"/>
    </location>
</feature>
<reference evidence="9" key="1">
    <citation type="submission" date="2024-03" db="EMBL/GenBank/DDBJ databases">
        <title>Human intestinal bacterial collection.</title>
        <authorList>
            <person name="Pauvert C."/>
            <person name="Hitch T.C.A."/>
            <person name="Clavel T."/>
        </authorList>
    </citation>
    <scope>NUCLEOTIDE SEQUENCE [LARGE SCALE GENOMIC DNA]</scope>
    <source>
        <strain evidence="9">CLA-AA-H89B</strain>
    </source>
</reference>
<protein>
    <submittedName>
        <fullName evidence="9">FtsX-like permease family protein</fullName>
    </submittedName>
</protein>
<evidence type="ECO:0000256" key="2">
    <source>
        <dbReference type="ARBA" id="ARBA00022475"/>
    </source>
</evidence>
<keyword evidence="3 7" id="KW-0812">Transmembrane</keyword>
<evidence type="ECO:0000256" key="5">
    <source>
        <dbReference type="ARBA" id="ARBA00023136"/>
    </source>
</evidence>
<evidence type="ECO:0000256" key="1">
    <source>
        <dbReference type="ARBA" id="ARBA00004651"/>
    </source>
</evidence>
<comment type="caution">
    <text evidence="9">The sequence shown here is derived from an EMBL/GenBank/DDBJ whole genome shotgun (WGS) entry which is preliminary data.</text>
</comment>
<proteinExistence type="inferred from homology"/>
<feature type="transmembrane region" description="Helical" evidence="7">
    <location>
        <begin position="21"/>
        <end position="43"/>
    </location>
</feature>
<dbReference type="PANTHER" id="PTHR30572:SF4">
    <property type="entry name" value="ABC TRANSPORTER PERMEASE YTRF"/>
    <property type="match status" value="1"/>
</dbReference>
<keyword evidence="2" id="KW-1003">Cell membrane</keyword>
<feature type="transmembrane region" description="Helical" evidence="7">
    <location>
        <begin position="884"/>
        <end position="903"/>
    </location>
</feature>
<evidence type="ECO:0000256" key="4">
    <source>
        <dbReference type="ARBA" id="ARBA00022989"/>
    </source>
</evidence>
<evidence type="ECO:0000313" key="9">
    <source>
        <dbReference type="EMBL" id="MEQ2556156.1"/>
    </source>
</evidence>
<dbReference type="InterPro" id="IPR003838">
    <property type="entry name" value="ABC3_permease_C"/>
</dbReference>
<feature type="transmembrane region" description="Helical" evidence="7">
    <location>
        <begin position="915"/>
        <end position="937"/>
    </location>
</feature>
<evidence type="ECO:0000256" key="6">
    <source>
        <dbReference type="ARBA" id="ARBA00038076"/>
    </source>
</evidence>
<dbReference type="EMBL" id="JBBMFS010000018">
    <property type="protein sequence ID" value="MEQ2556156.1"/>
    <property type="molecule type" value="Genomic_DNA"/>
</dbReference>
<feature type="domain" description="ABC3 transporter permease C-terminal" evidence="8">
    <location>
        <begin position="264"/>
        <end position="375"/>
    </location>
</feature>
<evidence type="ECO:0000256" key="3">
    <source>
        <dbReference type="ARBA" id="ARBA00022692"/>
    </source>
</evidence>
<comment type="similarity">
    <text evidence="6">Belongs to the ABC-4 integral membrane protein family.</text>
</comment>
<feature type="transmembrane region" description="Helical" evidence="7">
    <location>
        <begin position="304"/>
        <end position="337"/>
    </location>
</feature>
<feature type="transmembrane region" description="Helical" evidence="7">
    <location>
        <begin position="261"/>
        <end position="283"/>
    </location>
</feature>
<dbReference type="InterPro" id="IPR050250">
    <property type="entry name" value="Macrolide_Exporter_MacB"/>
</dbReference>
<feature type="transmembrane region" description="Helical" evidence="7">
    <location>
        <begin position="349"/>
        <end position="372"/>
    </location>
</feature>
<dbReference type="PANTHER" id="PTHR30572">
    <property type="entry name" value="MEMBRANE COMPONENT OF TRANSPORTER-RELATED"/>
    <property type="match status" value="1"/>
</dbReference>
<organism evidence="9 10">
    <name type="scientific">Lachnospira intestinalis</name>
    <dbReference type="NCBI Taxonomy" id="3133158"/>
    <lineage>
        <taxon>Bacteria</taxon>
        <taxon>Bacillati</taxon>
        <taxon>Bacillota</taxon>
        <taxon>Clostridia</taxon>
        <taxon>Lachnospirales</taxon>
        <taxon>Lachnospiraceae</taxon>
        <taxon>Lachnospira</taxon>
    </lineage>
</organism>
<evidence type="ECO:0000256" key="7">
    <source>
        <dbReference type="SAM" id="Phobius"/>
    </source>
</evidence>
<evidence type="ECO:0000259" key="8">
    <source>
        <dbReference type="Pfam" id="PF02687"/>
    </source>
</evidence>
<dbReference type="Pfam" id="PF02687">
    <property type="entry name" value="FtsX"/>
    <property type="match status" value="1"/>
</dbReference>
<comment type="subcellular location">
    <subcellularLocation>
        <location evidence="1">Cell membrane</location>
        <topology evidence="1">Multi-pass membrane protein</topology>
    </subcellularLocation>
</comment>
<name>A0ABV1H8X6_9FIRM</name>
<keyword evidence="4 7" id="KW-1133">Transmembrane helix</keyword>
<dbReference type="Proteomes" id="UP001546774">
    <property type="component" value="Unassembled WGS sequence"/>
</dbReference>
<sequence length="955" mass="107907">MQILQNVLHSLTKRKKQAGKVTVTAAVAAVFIAVIVVSANGILSYQKAVTKKTFGGWFIMENSSNGTQSEELKTHPYLAGSGKAVNTAVYSVSELSSTEIKIGYMDSMAAQLASLTLLKGAMPQNNDEIAVERHTLETLGYSEELGQTITVSYPDKNNKTSIFEKQLTVREYTLTGVLEDYAAYWDSGSYMPVMLVTQIEAENYAQTESVTTLYALNEDIHTADYRQIYQGMYKASTADTKLIYNSKTYDSHETDFGKMSFYAGCFALAAGIFVTAAVLWTYQRERRTAYRQFERMGMTRFCRAWYQLTELCVLIVPAAVVGTAAGIGIVWLILWILLQRQNAQAQLTLTAFGSVAAWTAVFCVITALWGLYAAQRVDREKQKKKLSVWTMRYGQHVIKAGFTGIVVLAVLVCTQKMSAVQKAYTHEKRQPDLIITPDGIIDEGNSDTASESSGTTSSETVLDGEKVMMDYKYDTGKMRVIHGLPQSLTAYIGQMSGIDKTDTALVQNWMVLYYKTKNDTEFYKQYIEENGLENFLNKGVMKYEMPAYSGTRTMTHFVFSKFNGTRSLDYYVAENRAVYEELEDYIDEEYRDYEAFERGEQAVLVIQKGAAGEYVDTCKAGDTLSSSLDYFYWMNNNHSSYAVSELYQEYADYMQKMRFSTAEFDAAEEILSDMDDKQEDEIRQEIQELPETLQEKILYRYRAGKNIYKSENPVTVAAVVYLDEENETAFYEKFPILKEMNAQEYWIMPESVVYNRYQLSAKRMCTVMEKEYDPEQYRDLGQNVMTVSYGLSALYQATDEVLRAYLDSYGYSYASHFEENNVYRIQYLNQLFFYGITIAGILLLYGLILVVWSLFYLQEQKKRIRLLMELGMERSAIYTDEMQNCSLATVPGAVMAGILFYAAGTVQGGPALGSLQTAGIAAAVAGTGLLLTALIYVRIGKSSQTGADKWNRIQK</sequence>
<evidence type="ECO:0000313" key="10">
    <source>
        <dbReference type="Proteomes" id="UP001546774"/>
    </source>
</evidence>